<dbReference type="PANTHER" id="PTHR48098">
    <property type="entry name" value="ENTEROCHELIN ESTERASE-RELATED"/>
    <property type="match status" value="1"/>
</dbReference>
<dbReference type="SUPFAM" id="SSF53474">
    <property type="entry name" value="alpha/beta-Hydrolases"/>
    <property type="match status" value="1"/>
</dbReference>
<dbReference type="GO" id="GO:0045493">
    <property type="term" value="P:xylan catabolic process"/>
    <property type="evidence" value="ECO:0007669"/>
    <property type="project" value="UniProtKB-KW"/>
</dbReference>
<sequence length="355" mass="38802">MPAGYPRAVPTHNFTRPRGRLVEITIDSKALRGNLLGDPHERSAAVYLPAEYDEGAGEGYPMFVALAAFGGSGYKLLNWQSFGESLPQRIDRLISEGEMGPAVVVMPDGFTRLGGNQWIDSPVLGRWEAFVLDELVPEIEAQFDVRQGPAHRAVFGHSSGGYAALIHAMKHGDRWGAVASHSGDVGFELLYGRELPSALASLAACDNDPQVFIDKLWAADKLGGRQFNTLMMLAMAATYAPEPGAPLGIRLPVDLETCERDTERWARWLAHDPLELAKLPASHASMQQLSGLYLDCGSRDEYFTQFGSRALARQLVDAQINHVYQEFEGGHSGVSHRLDVSLPFLYRALNGRGAA</sequence>
<keyword evidence="1" id="KW-0858">Xylan degradation</keyword>
<keyword evidence="1" id="KW-0119">Carbohydrate metabolism</keyword>
<protein>
    <submittedName>
        <fullName evidence="1">Endo-1,4-beta-xylanase Z</fullName>
        <ecNumber evidence="1">3.2.1.8</ecNumber>
    </submittedName>
</protein>
<dbReference type="InterPro" id="IPR029058">
    <property type="entry name" value="AB_hydrolase_fold"/>
</dbReference>
<dbReference type="GO" id="GO:0031176">
    <property type="term" value="F:endo-1,4-beta-xylanase activity"/>
    <property type="evidence" value="ECO:0007669"/>
    <property type="project" value="UniProtKB-EC"/>
</dbReference>
<dbReference type="InterPro" id="IPR000801">
    <property type="entry name" value="Esterase-like"/>
</dbReference>
<keyword evidence="1" id="KW-0326">Glycosidase</keyword>
<gene>
    <name evidence="1" type="primary">xynZ</name>
    <name evidence="1" type="ORF">ENSA7_70170</name>
</gene>
<organism evidence="1 2">
    <name type="scientific">Enhygromyxa salina</name>
    <dbReference type="NCBI Taxonomy" id="215803"/>
    <lineage>
        <taxon>Bacteria</taxon>
        <taxon>Pseudomonadati</taxon>
        <taxon>Myxococcota</taxon>
        <taxon>Polyangia</taxon>
        <taxon>Nannocystales</taxon>
        <taxon>Nannocystaceae</taxon>
        <taxon>Enhygromyxa</taxon>
    </lineage>
</organism>
<name>A0A2S9XTM9_9BACT</name>
<keyword evidence="1" id="KW-0624">Polysaccharide degradation</keyword>
<evidence type="ECO:0000313" key="1">
    <source>
        <dbReference type="EMBL" id="PRP96203.1"/>
    </source>
</evidence>
<dbReference type="PANTHER" id="PTHR48098:SF1">
    <property type="entry name" value="DIACYLGLYCEROL ACYLTRANSFERASE_MYCOLYLTRANSFERASE AG85A"/>
    <property type="match status" value="1"/>
</dbReference>
<dbReference type="Pfam" id="PF00756">
    <property type="entry name" value="Esterase"/>
    <property type="match status" value="1"/>
</dbReference>
<dbReference type="AlphaFoldDB" id="A0A2S9XTM9"/>
<dbReference type="Proteomes" id="UP000238823">
    <property type="component" value="Unassembled WGS sequence"/>
</dbReference>
<keyword evidence="1" id="KW-0378">Hydrolase</keyword>
<proteinExistence type="predicted"/>
<reference evidence="1 2" key="1">
    <citation type="submission" date="2018-03" db="EMBL/GenBank/DDBJ databases">
        <title>Draft Genome Sequences of the Obligatory Marine Myxobacteria Enhygromyxa salina SWB007.</title>
        <authorList>
            <person name="Poehlein A."/>
            <person name="Moghaddam J.A."/>
            <person name="Harms H."/>
            <person name="Alanjari M."/>
            <person name="Koenig G.M."/>
            <person name="Daniel R."/>
            <person name="Schaeberle T.F."/>
        </authorList>
    </citation>
    <scope>NUCLEOTIDE SEQUENCE [LARGE SCALE GENOMIC DNA]</scope>
    <source>
        <strain evidence="1 2">SWB007</strain>
    </source>
</reference>
<dbReference type="GO" id="GO:0016747">
    <property type="term" value="F:acyltransferase activity, transferring groups other than amino-acyl groups"/>
    <property type="evidence" value="ECO:0007669"/>
    <property type="project" value="TreeGrafter"/>
</dbReference>
<dbReference type="OrthoDB" id="9803578at2"/>
<evidence type="ECO:0000313" key="2">
    <source>
        <dbReference type="Proteomes" id="UP000238823"/>
    </source>
</evidence>
<accession>A0A2S9XTM9</accession>
<dbReference type="Gene3D" id="3.40.50.1820">
    <property type="entry name" value="alpha/beta hydrolase"/>
    <property type="match status" value="1"/>
</dbReference>
<dbReference type="EMBL" id="PVNL01000135">
    <property type="protein sequence ID" value="PRP96203.1"/>
    <property type="molecule type" value="Genomic_DNA"/>
</dbReference>
<comment type="caution">
    <text evidence="1">The sequence shown here is derived from an EMBL/GenBank/DDBJ whole genome shotgun (WGS) entry which is preliminary data.</text>
</comment>
<dbReference type="InterPro" id="IPR050583">
    <property type="entry name" value="Mycobacterial_A85_antigen"/>
</dbReference>
<dbReference type="EC" id="3.2.1.8" evidence="1"/>